<evidence type="ECO:0000313" key="3">
    <source>
        <dbReference type="Proteomes" id="UP000035054"/>
    </source>
</evidence>
<dbReference type="InterPro" id="IPR000073">
    <property type="entry name" value="AB_hydrolase_1"/>
</dbReference>
<comment type="caution">
    <text evidence="2">The sequence shown here is derived from an EMBL/GenBank/DDBJ whole genome shotgun (WGS) entry which is preliminary data.</text>
</comment>
<reference evidence="2 3" key="1">
    <citation type="submission" date="2015-01" db="EMBL/GenBank/DDBJ databases">
        <title>Lifestyle Evolution in Cyanobacterial Symbionts of Sponges.</title>
        <authorList>
            <person name="Burgsdorf I."/>
            <person name="Slaby B.M."/>
            <person name="Handley K.M."/>
            <person name="Haber M."/>
            <person name="Blom J."/>
            <person name="Marshall C.W."/>
            <person name="Gilbert J.A."/>
            <person name="Hentschel U."/>
            <person name="Steindler L."/>
        </authorList>
    </citation>
    <scope>NUCLEOTIDE SEQUENCE [LARGE SCALE GENOMIC DNA]</scope>
    <source>
        <strain evidence="2">142</strain>
    </source>
</reference>
<dbReference type="Pfam" id="PF12697">
    <property type="entry name" value="Abhydrolase_6"/>
    <property type="match status" value="1"/>
</dbReference>
<keyword evidence="2" id="KW-0378">Hydrolase</keyword>
<accession>A0A6N3X8Z9</accession>
<dbReference type="InterPro" id="IPR029058">
    <property type="entry name" value="AB_hydrolase_fold"/>
</dbReference>
<proteinExistence type="predicted"/>
<dbReference type="SUPFAM" id="SSF53474">
    <property type="entry name" value="alpha/beta-Hydrolases"/>
    <property type="match status" value="1"/>
</dbReference>
<evidence type="ECO:0000259" key="1">
    <source>
        <dbReference type="Pfam" id="PF12697"/>
    </source>
</evidence>
<feature type="domain" description="AB hydrolase-1" evidence="1">
    <location>
        <begin position="35"/>
        <end position="285"/>
    </location>
</feature>
<protein>
    <submittedName>
        <fullName evidence="2">Alpha/beta hydrolase</fullName>
    </submittedName>
</protein>
<dbReference type="PRINTS" id="PR00111">
    <property type="entry name" value="ABHYDROLASE"/>
</dbReference>
<dbReference type="Proteomes" id="UP000035054">
    <property type="component" value="Unassembled WGS sequence"/>
</dbReference>
<gene>
    <name evidence="2" type="ORF">TH68_11135</name>
</gene>
<dbReference type="Gene3D" id="3.40.50.1820">
    <property type="entry name" value="alpha/beta hydrolase"/>
    <property type="match status" value="1"/>
</dbReference>
<dbReference type="EMBL" id="JXUO01000326">
    <property type="protein sequence ID" value="KKZ10328.1"/>
    <property type="molecule type" value="Genomic_DNA"/>
</dbReference>
<dbReference type="AlphaFoldDB" id="A0A6N3X8Z9"/>
<dbReference type="PANTHER" id="PTHR46438:SF2">
    <property type="entry name" value="ALPHA_BETA-HYDROLASES SUPERFAMILY PROTEIN"/>
    <property type="match status" value="1"/>
</dbReference>
<name>A0A6N3X8Z9_9SYNE</name>
<dbReference type="PANTHER" id="PTHR46438">
    <property type="entry name" value="ALPHA/BETA-HYDROLASES SUPERFAMILY PROTEIN"/>
    <property type="match status" value="1"/>
</dbReference>
<dbReference type="GO" id="GO:0016787">
    <property type="term" value="F:hydrolase activity"/>
    <property type="evidence" value="ECO:0007669"/>
    <property type="project" value="UniProtKB-KW"/>
</dbReference>
<organism evidence="2 3">
    <name type="scientific">Candidatus Synechococcus spongiarum 142</name>
    <dbReference type="NCBI Taxonomy" id="1608213"/>
    <lineage>
        <taxon>Bacteria</taxon>
        <taxon>Bacillati</taxon>
        <taxon>Cyanobacteriota</taxon>
        <taxon>Cyanophyceae</taxon>
        <taxon>Synechococcales</taxon>
        <taxon>Synechococcaceae</taxon>
        <taxon>Synechococcus</taxon>
    </lineage>
</organism>
<evidence type="ECO:0000313" key="2">
    <source>
        <dbReference type="EMBL" id="KKZ10328.1"/>
    </source>
</evidence>
<sequence>MTSDRWQFRGHSIHCLRAIPQDHGAARASQRRPALVLIHGFGASTQHWRHNISYLAHKYEVHAFDLLGFGRSAKPTDLPLDTTFWRDQLLAYIKERVGRPAVFVGNSLGGYVALRAAAAQPNSSAGVALLNPMGRFRSEQRRMSGQNGFSWAADGLMAMGLTLLKKRIFQRLLFENLRRPGSIRRQLRKVYVDPTNVDEALVDSIRRPALDPGAFAVFSNVLNMPAHGPVDEWFSQLRAPLLFCWGRHDPWINPIPRLALFRQAAPNAKEVILEAGHCPHDEQPDHFNPALMQWLDSLGNTAKA</sequence>